<organism evidence="1 2">
    <name type="scientific">Puccinia coronata f. sp. avenae</name>
    <dbReference type="NCBI Taxonomy" id="200324"/>
    <lineage>
        <taxon>Eukaryota</taxon>
        <taxon>Fungi</taxon>
        <taxon>Dikarya</taxon>
        <taxon>Basidiomycota</taxon>
        <taxon>Pucciniomycotina</taxon>
        <taxon>Pucciniomycetes</taxon>
        <taxon>Pucciniales</taxon>
        <taxon>Pucciniaceae</taxon>
        <taxon>Puccinia</taxon>
    </lineage>
</organism>
<gene>
    <name evidence="1" type="ORF">PCASD_06151</name>
</gene>
<dbReference type="Proteomes" id="UP000235392">
    <property type="component" value="Unassembled WGS sequence"/>
</dbReference>
<reference evidence="1 2" key="1">
    <citation type="submission" date="2017-11" db="EMBL/GenBank/DDBJ databases">
        <title>De novo assembly and phasing of dikaryotic genomes from two isolates of Puccinia coronata f. sp. avenae, the causal agent of oat crown rust.</title>
        <authorList>
            <person name="Miller M.E."/>
            <person name="Zhang Y."/>
            <person name="Omidvar V."/>
            <person name="Sperschneider J."/>
            <person name="Schwessinger B."/>
            <person name="Raley C."/>
            <person name="Palmer J.M."/>
            <person name="Garnica D."/>
            <person name="Upadhyaya N."/>
            <person name="Rathjen J."/>
            <person name="Taylor J.M."/>
            <person name="Park R.F."/>
            <person name="Dodds P.N."/>
            <person name="Hirsch C.D."/>
            <person name="Kianian S.F."/>
            <person name="Figueroa M."/>
        </authorList>
    </citation>
    <scope>NUCLEOTIDE SEQUENCE [LARGE SCALE GENOMIC DNA]</scope>
    <source>
        <strain evidence="1">12SD80</strain>
    </source>
</reference>
<proteinExistence type="predicted"/>
<accession>A0A2N5V087</accession>
<protein>
    <submittedName>
        <fullName evidence="1">Uncharacterized protein</fullName>
    </submittedName>
</protein>
<dbReference type="EMBL" id="PGCI01000069">
    <property type="protein sequence ID" value="PLW43316.1"/>
    <property type="molecule type" value="Genomic_DNA"/>
</dbReference>
<name>A0A2N5V087_9BASI</name>
<evidence type="ECO:0000313" key="2">
    <source>
        <dbReference type="Proteomes" id="UP000235392"/>
    </source>
</evidence>
<dbReference type="AlphaFoldDB" id="A0A2N5V087"/>
<comment type="caution">
    <text evidence="1">The sequence shown here is derived from an EMBL/GenBank/DDBJ whole genome shotgun (WGS) entry which is preliminary data.</text>
</comment>
<evidence type="ECO:0000313" key="1">
    <source>
        <dbReference type="EMBL" id="PLW43316.1"/>
    </source>
</evidence>
<sequence length="104" mass="10750">MGFHSSSKKDLLLEGLPIATYHKTTLPATTTTTTTAVSCQRADGATTRPTTVLQRASDAKHLFAAVLAASSSQGLRAINAKRPITSAVAASPEPCMKAVRATGP</sequence>